<gene>
    <name evidence="1" type="ORF">SAMN00790413_03839</name>
</gene>
<name>A0A1W1V0J8_9DEIO</name>
<dbReference type="EMBL" id="FWWU01000008">
    <property type="protein sequence ID" value="SMB86534.1"/>
    <property type="molecule type" value="Genomic_DNA"/>
</dbReference>
<reference evidence="1 2" key="1">
    <citation type="submission" date="2017-04" db="EMBL/GenBank/DDBJ databases">
        <authorList>
            <person name="Afonso C.L."/>
            <person name="Miller P.J."/>
            <person name="Scott M.A."/>
            <person name="Spackman E."/>
            <person name="Goraichik I."/>
            <person name="Dimitrov K.M."/>
            <person name="Suarez D.L."/>
            <person name="Swayne D.E."/>
        </authorList>
    </citation>
    <scope>NUCLEOTIDE SEQUENCE [LARGE SCALE GENOMIC DNA]</scope>
    <source>
        <strain evidence="1 2">KR-140</strain>
    </source>
</reference>
<dbReference type="RefSeq" id="WP_084047699.1">
    <property type="nucleotide sequence ID" value="NZ_FWWU01000008.1"/>
</dbReference>
<protein>
    <submittedName>
        <fullName evidence="1">Uncharacterized protein</fullName>
    </submittedName>
</protein>
<sequence length="96" mass="10467">MEMLITGNDGAWNVETPEGVAFMLATFSPEDWEFTEPGDDGMYALRDGEVVACAPEEVEYILGPSLCPPGVTVDLEALAREAILRVAAGKYLREEE</sequence>
<evidence type="ECO:0000313" key="2">
    <source>
        <dbReference type="Proteomes" id="UP000192582"/>
    </source>
</evidence>
<evidence type="ECO:0000313" key="1">
    <source>
        <dbReference type="EMBL" id="SMB86534.1"/>
    </source>
</evidence>
<organism evidence="1 2">
    <name type="scientific">Deinococcus hopiensis KR-140</name>
    <dbReference type="NCBI Taxonomy" id="695939"/>
    <lineage>
        <taxon>Bacteria</taxon>
        <taxon>Thermotogati</taxon>
        <taxon>Deinococcota</taxon>
        <taxon>Deinococci</taxon>
        <taxon>Deinococcales</taxon>
        <taxon>Deinococcaceae</taxon>
        <taxon>Deinococcus</taxon>
    </lineage>
</organism>
<dbReference type="Proteomes" id="UP000192582">
    <property type="component" value="Unassembled WGS sequence"/>
</dbReference>
<dbReference type="STRING" id="695939.SAMN00790413_03839"/>
<keyword evidence="2" id="KW-1185">Reference proteome</keyword>
<accession>A0A1W1V0J8</accession>
<dbReference type="AlphaFoldDB" id="A0A1W1V0J8"/>
<proteinExistence type="predicted"/>